<dbReference type="OrthoDB" id="5402392at2759"/>
<organism evidence="2 3">
    <name type="scientific">Glonium stellatum</name>
    <dbReference type="NCBI Taxonomy" id="574774"/>
    <lineage>
        <taxon>Eukaryota</taxon>
        <taxon>Fungi</taxon>
        <taxon>Dikarya</taxon>
        <taxon>Ascomycota</taxon>
        <taxon>Pezizomycotina</taxon>
        <taxon>Dothideomycetes</taxon>
        <taxon>Pleosporomycetidae</taxon>
        <taxon>Gloniales</taxon>
        <taxon>Gloniaceae</taxon>
        <taxon>Glonium</taxon>
    </lineage>
</organism>
<gene>
    <name evidence="2" type="ORF">AOQ84DRAFT_409564</name>
</gene>
<evidence type="ECO:0000256" key="1">
    <source>
        <dbReference type="SAM" id="MobiDB-lite"/>
    </source>
</evidence>
<dbReference type="Proteomes" id="UP000250140">
    <property type="component" value="Unassembled WGS sequence"/>
</dbReference>
<reference evidence="2 3" key="1">
    <citation type="journal article" date="2016" name="Nat. Commun.">
        <title>Ectomycorrhizal ecology is imprinted in the genome of the dominant symbiotic fungus Cenococcum geophilum.</title>
        <authorList>
            <consortium name="DOE Joint Genome Institute"/>
            <person name="Peter M."/>
            <person name="Kohler A."/>
            <person name="Ohm R.A."/>
            <person name="Kuo A."/>
            <person name="Krutzmann J."/>
            <person name="Morin E."/>
            <person name="Arend M."/>
            <person name="Barry K.W."/>
            <person name="Binder M."/>
            <person name="Choi C."/>
            <person name="Clum A."/>
            <person name="Copeland A."/>
            <person name="Grisel N."/>
            <person name="Haridas S."/>
            <person name="Kipfer T."/>
            <person name="LaButti K."/>
            <person name="Lindquist E."/>
            <person name="Lipzen A."/>
            <person name="Maire R."/>
            <person name="Meier B."/>
            <person name="Mihaltcheva S."/>
            <person name="Molinier V."/>
            <person name="Murat C."/>
            <person name="Poggeler S."/>
            <person name="Quandt C.A."/>
            <person name="Sperisen C."/>
            <person name="Tritt A."/>
            <person name="Tisserant E."/>
            <person name="Crous P.W."/>
            <person name="Henrissat B."/>
            <person name="Nehls U."/>
            <person name="Egli S."/>
            <person name="Spatafora J.W."/>
            <person name="Grigoriev I.V."/>
            <person name="Martin F.M."/>
        </authorList>
    </citation>
    <scope>NUCLEOTIDE SEQUENCE [LARGE SCALE GENOMIC DNA]</scope>
    <source>
        <strain evidence="2 3">CBS 207.34</strain>
    </source>
</reference>
<feature type="region of interest" description="Disordered" evidence="1">
    <location>
        <begin position="257"/>
        <end position="277"/>
    </location>
</feature>
<dbReference type="AlphaFoldDB" id="A0A8E2JRQ8"/>
<keyword evidence="3" id="KW-1185">Reference proteome</keyword>
<proteinExistence type="predicted"/>
<evidence type="ECO:0000313" key="3">
    <source>
        <dbReference type="Proteomes" id="UP000250140"/>
    </source>
</evidence>
<sequence length="454" mass="50504">MTPLPFPLPEVEAALSPYIHSRQETLNIRKKVARYLESQLASADESNSENSRLIVECVPLSLRVKRVPPEINGIRRTYLEALQANVAARERYSGLKSELDELRSQHATDSASRLDVAYDQEATCAYINLLRQRRRFNKLQVIQKTLDKLVDAQPNPGRKDMRTLLKEKLGEQPDLPASKLEPQAPNQEVEDLIFKLKKEVLETKQGMDRANAIRAEAQKQQETVEEPRLEAQVYALRCARNELVSWVEGELAKLSEDESEMLEDQSPQKKLGGVENSESAGCSYQEQIKELYDKYVSSRASLIAAIDSIPTSVQYGPAGSETVESKSSSGLSQGTASTTVKVTGVLPYVPALLQASRDERSLLQQTAYLRHQLASASEETLRTIRRLADESHLVAPGTNSALDWATATKDAAASTKKYVEESLEEGEKHALGAKEVLAEVQARREAFERLKGDS</sequence>
<feature type="region of interest" description="Disordered" evidence="1">
    <location>
        <begin position="316"/>
        <end position="336"/>
    </location>
</feature>
<dbReference type="EMBL" id="KV749929">
    <property type="protein sequence ID" value="OCL07094.1"/>
    <property type="molecule type" value="Genomic_DNA"/>
</dbReference>
<feature type="compositionally biased region" description="Polar residues" evidence="1">
    <location>
        <begin position="325"/>
        <end position="336"/>
    </location>
</feature>
<protein>
    <submittedName>
        <fullName evidence="2">Uncharacterized protein</fullName>
    </submittedName>
</protein>
<evidence type="ECO:0000313" key="2">
    <source>
        <dbReference type="EMBL" id="OCL07094.1"/>
    </source>
</evidence>
<name>A0A8E2JRQ8_9PEZI</name>
<accession>A0A8E2JRQ8</accession>